<protein>
    <submittedName>
        <fullName evidence="1">Uncharacterized protein</fullName>
    </submittedName>
</protein>
<dbReference type="Proteomes" id="UP000001745">
    <property type="component" value="Unassembled WGS sequence"/>
</dbReference>
<dbReference type="AlphaFoldDB" id="B8M5S9"/>
<sequence length="532" mass="60367">MSRPPKTMSGGTKPVSGFLFIDFEADTSNDPEVTRQKHTFIQRNFHQKLKQTRLEKLKASKPRIGWIFQPVKGPVLEPPQADDAIKVEPDRDPVQQANLLPEAWTVNQYLDASFVDPFSSPVLPMTDAMNLYWRHFRLHTITSSYPFDTARMGMWWWQKAITEPALLQALLFLSAGHKAALESNSGVSSMAVRKSFKDSFRLRGGALCNLKYILQDPVMAVAESNTLIVAFLLAIEGVDANAKAVEAHLKGLKRLIQLQGGIDALDHMTVSEIYQADVRCASFKCCRPHFRMSTKWRSEVISDKKIFRSRDDVNIPGQLPLLATRFSTTNWSSDLDLPTHCLIFGFQRLVRYYEAARLQPSMVVPTDNDLFVIFEHQLLSVCFDPATASTTTGLISECVRLSLFLYSNIRIRDFQAFPFIGCIVAYLRQMLEMCFADMLLASVDLLFWICFIAGMGAKGYHDHSWFVAQLADIAHLLGLHDLSQVNGLLIQFFWTVRVNETSQRELWEEVLLEQRGKSRPQIMNIKTSCESA</sequence>
<dbReference type="RefSeq" id="XP_002480490.1">
    <property type="nucleotide sequence ID" value="XM_002480445.1"/>
</dbReference>
<dbReference type="PhylomeDB" id="B8M5S9"/>
<organism evidence="1 2">
    <name type="scientific">Talaromyces stipitatus (strain ATCC 10500 / CBS 375.48 / QM 6759 / NRRL 1006)</name>
    <name type="common">Penicillium stipitatum</name>
    <dbReference type="NCBI Taxonomy" id="441959"/>
    <lineage>
        <taxon>Eukaryota</taxon>
        <taxon>Fungi</taxon>
        <taxon>Dikarya</taxon>
        <taxon>Ascomycota</taxon>
        <taxon>Pezizomycotina</taxon>
        <taxon>Eurotiomycetes</taxon>
        <taxon>Eurotiomycetidae</taxon>
        <taxon>Eurotiales</taxon>
        <taxon>Trichocomaceae</taxon>
        <taxon>Talaromyces</taxon>
        <taxon>Talaromyces sect. Talaromyces</taxon>
    </lineage>
</organism>
<dbReference type="PANTHER" id="PTHR37540">
    <property type="entry name" value="TRANSCRIPTION FACTOR (ACR-2), PUTATIVE-RELATED-RELATED"/>
    <property type="match status" value="1"/>
</dbReference>
<dbReference type="GeneID" id="8105043"/>
<dbReference type="VEuPathDB" id="FungiDB:TSTA_033050"/>
<dbReference type="OrthoDB" id="3469225at2759"/>
<evidence type="ECO:0000313" key="1">
    <source>
        <dbReference type="EMBL" id="EED20056.1"/>
    </source>
</evidence>
<dbReference type="EMBL" id="EQ962654">
    <property type="protein sequence ID" value="EED20056.1"/>
    <property type="molecule type" value="Genomic_DNA"/>
</dbReference>
<dbReference type="eggNOG" id="ENOG502T2R8">
    <property type="taxonomic scope" value="Eukaryota"/>
</dbReference>
<dbReference type="InterPro" id="IPR021858">
    <property type="entry name" value="Fun_TF"/>
</dbReference>
<dbReference type="PANTHER" id="PTHR37540:SF5">
    <property type="entry name" value="TRANSCRIPTION FACTOR DOMAIN-CONTAINING PROTEIN"/>
    <property type="match status" value="1"/>
</dbReference>
<dbReference type="STRING" id="441959.B8M5S9"/>
<gene>
    <name evidence="1" type="ORF">TSTA_033050</name>
</gene>
<keyword evidence="2" id="KW-1185">Reference proteome</keyword>
<evidence type="ECO:0000313" key="2">
    <source>
        <dbReference type="Proteomes" id="UP000001745"/>
    </source>
</evidence>
<dbReference type="Pfam" id="PF11951">
    <property type="entry name" value="Fungal_trans_2"/>
    <property type="match status" value="1"/>
</dbReference>
<dbReference type="InParanoid" id="B8M5S9"/>
<proteinExistence type="predicted"/>
<accession>B8M5S9</accession>
<dbReference type="HOGENOM" id="CLU_038060_0_0_1"/>
<name>B8M5S9_TALSN</name>
<reference evidence="2" key="1">
    <citation type="journal article" date="2015" name="Genome Announc.">
        <title>Genome sequence of the AIDS-associated pathogen Penicillium marneffei (ATCC18224) and its near taxonomic relative Talaromyces stipitatus (ATCC10500).</title>
        <authorList>
            <person name="Nierman W.C."/>
            <person name="Fedorova-Abrams N.D."/>
            <person name="Andrianopoulos A."/>
        </authorList>
    </citation>
    <scope>NUCLEOTIDE SEQUENCE [LARGE SCALE GENOMIC DNA]</scope>
    <source>
        <strain evidence="2">ATCC 10500 / CBS 375.48 / QM 6759 / NRRL 1006</strain>
    </source>
</reference>